<comment type="caution">
    <text evidence="1">The sequence shown here is derived from an EMBL/GenBank/DDBJ whole genome shotgun (WGS) entry which is preliminary data.</text>
</comment>
<protein>
    <recommendedName>
        <fullName evidence="3">Terminase</fullName>
    </recommendedName>
</protein>
<sequence length="476" mass="54805">MAELNLGPITQYDKDMLQLTLIDNPYIPEEIKKGVLGYPQQLKSLIYLNRPIVNDYHSILIGGEAYGGKTLFGAVLSLRFIHLKGFKGLNTRKNYDDLTEESVDSIWGYIGLWNEELEKKDRLKIKLNPPRIKSKEGGLLAFRAFDNIKKKEKTRSKSYQQICNDEAPEIDKRILTFQGRSLRQQADSRFPKSIISFGNPQYDPKTYRLNESSQRFLNEFVEGPYVYVPMGWKTNPYINQEEFKASMKDLDEIDKQSQMEGNWHYIYSKGQLIDINTLNDFLKPTFTGNSFSILSIDLAGRGKDKFVVSTLTLDINTNRIMIDNISQTVGTSTEYLIEGHVLEDKQRGIHPSLCIIEMEPGSWVDTEKYWTEFFNQLNIAVHPKKPVGSKFNRARPLIREMSQGHILINQLLDEKEYTESSYKKTYYNLLKEEISSLSPLMKVSPNIIDSLSQGRNFLRDELQVQNGTSGMKTARV</sequence>
<evidence type="ECO:0000313" key="1">
    <source>
        <dbReference type="EMBL" id="PAV05745.1"/>
    </source>
</evidence>
<dbReference type="EMBL" id="LMVM01000002">
    <property type="protein sequence ID" value="PAV05745.1"/>
    <property type="molecule type" value="Genomic_DNA"/>
</dbReference>
<keyword evidence="2" id="KW-1185">Reference proteome</keyword>
<name>A0A2A2H8S3_METBR</name>
<organism evidence="1 2">
    <name type="scientific">Methanobacterium bryantii</name>
    <dbReference type="NCBI Taxonomy" id="2161"/>
    <lineage>
        <taxon>Archaea</taxon>
        <taxon>Methanobacteriati</taxon>
        <taxon>Methanobacteriota</taxon>
        <taxon>Methanomada group</taxon>
        <taxon>Methanobacteria</taxon>
        <taxon>Methanobacteriales</taxon>
        <taxon>Methanobacteriaceae</taxon>
        <taxon>Methanobacterium</taxon>
    </lineage>
</organism>
<proteinExistence type="predicted"/>
<dbReference type="Gene3D" id="3.40.50.300">
    <property type="entry name" value="P-loop containing nucleotide triphosphate hydrolases"/>
    <property type="match status" value="1"/>
</dbReference>
<dbReference type="Proteomes" id="UP000217784">
    <property type="component" value="Unassembled WGS sequence"/>
</dbReference>
<accession>A0A2A2H8S3</accession>
<evidence type="ECO:0008006" key="3">
    <source>
        <dbReference type="Google" id="ProtNLM"/>
    </source>
</evidence>
<gene>
    <name evidence="1" type="ORF">ASJ80_08410</name>
</gene>
<dbReference type="RefSeq" id="WP_069583091.1">
    <property type="nucleotide sequence ID" value="NZ_LMVM01000002.1"/>
</dbReference>
<reference evidence="1 2" key="1">
    <citation type="journal article" date="2017" name="BMC Genomics">
        <title>Genomic analysis of methanogenic archaea reveals a shift towards energy conservation.</title>
        <authorList>
            <person name="Gilmore S.P."/>
            <person name="Henske J.K."/>
            <person name="Sexton J.A."/>
            <person name="Solomon K.V."/>
            <person name="Seppala S."/>
            <person name="Yoo J.I."/>
            <person name="Huyett L.M."/>
            <person name="Pressman A."/>
            <person name="Cogan J.Z."/>
            <person name="Kivenson V."/>
            <person name="Peng X."/>
            <person name="Tan Y."/>
            <person name="Valentine D.L."/>
            <person name="O'Malley M.A."/>
        </authorList>
    </citation>
    <scope>NUCLEOTIDE SEQUENCE [LARGE SCALE GENOMIC DNA]</scope>
    <source>
        <strain evidence="1 2">M.o.H.</strain>
    </source>
</reference>
<dbReference type="InterPro" id="IPR027417">
    <property type="entry name" value="P-loop_NTPase"/>
</dbReference>
<dbReference type="AlphaFoldDB" id="A0A2A2H8S3"/>
<evidence type="ECO:0000313" key="2">
    <source>
        <dbReference type="Proteomes" id="UP000217784"/>
    </source>
</evidence>
<dbReference type="OrthoDB" id="384878at2157"/>